<evidence type="ECO:0000313" key="11">
    <source>
        <dbReference type="EMBL" id="MDG0793325.1"/>
    </source>
</evidence>
<sequence>MTAIYNILLVDDEPWILKDMERIIDWEETGFRIIAKVNDAYAAESLLKRHQIDVLISDIRMPGKSGLDLLSFVKRVSPDTLVVFMSAYSEFSYAQQAIERGCFHYLLKPVNVEELQLTLGRCLRSLAEKAKELEARIVADQSMRFMEGIEKDYTIRRMLEGFAGFGLPFQEHHRFMFAIIKSGSEIAAEALQPFQSMLLQYGVSFRSGQFSPSKWGYLLGVPELSPNVYCSVYKDVVRRTKARGWDVGLSVCSDSAGKVSRLYHQSNMMSETSALNGKVGVYRYRVQVNADIPALRERIGKASRLEHLELALIDVHKGIDTGRIHLSGLAELYNLFVSAIANLSLHDVDAIDSNSAQEFVLHYGNPHDLLEDIAMMIAEQKKKPDDSNAHLIVEEITRELDRLYAHRISLKELAQKYFISPNYLSHLFKQEKGLSFINYLIQKRLDVAIALLEKDISLYEVARMVGYDDYAHFSKLFKKHVGQSPRRLQTTQNKTCCKGGLTHRKTRAGMSEYVLQALAMK</sequence>
<keyword evidence="5" id="KW-0805">Transcription regulation</keyword>
<dbReference type="AlphaFoldDB" id="A0A9X4QQ28"/>
<evidence type="ECO:0000259" key="9">
    <source>
        <dbReference type="PROSITE" id="PS01124"/>
    </source>
</evidence>
<keyword evidence="6" id="KW-0238">DNA-binding</keyword>
<dbReference type="InterPro" id="IPR018062">
    <property type="entry name" value="HTH_AraC-typ_CS"/>
</dbReference>
<evidence type="ECO:0000256" key="4">
    <source>
        <dbReference type="ARBA" id="ARBA00023012"/>
    </source>
</evidence>
<evidence type="ECO:0000256" key="5">
    <source>
        <dbReference type="ARBA" id="ARBA00023015"/>
    </source>
</evidence>
<keyword evidence="4" id="KW-0902">Two-component regulatory system</keyword>
<name>A0A9X4QQ28_9BACL</name>
<dbReference type="Pfam" id="PF00072">
    <property type="entry name" value="Response_reg"/>
    <property type="match status" value="1"/>
</dbReference>
<evidence type="ECO:0000256" key="3">
    <source>
        <dbReference type="ARBA" id="ARBA00022553"/>
    </source>
</evidence>
<dbReference type="Gene3D" id="3.40.50.2300">
    <property type="match status" value="1"/>
</dbReference>
<dbReference type="InterPro" id="IPR001789">
    <property type="entry name" value="Sig_transdc_resp-reg_receiver"/>
</dbReference>
<dbReference type="InterPro" id="IPR018060">
    <property type="entry name" value="HTH_AraC"/>
</dbReference>
<organism evidence="11 12">
    <name type="scientific">Cohnella ginsengisoli</name>
    <dbReference type="NCBI Taxonomy" id="425004"/>
    <lineage>
        <taxon>Bacteria</taxon>
        <taxon>Bacillati</taxon>
        <taxon>Bacillota</taxon>
        <taxon>Bacilli</taxon>
        <taxon>Bacillales</taxon>
        <taxon>Paenibacillaceae</taxon>
        <taxon>Cohnella</taxon>
    </lineage>
</organism>
<dbReference type="PROSITE" id="PS50110">
    <property type="entry name" value="RESPONSE_REGULATORY"/>
    <property type="match status" value="1"/>
</dbReference>
<dbReference type="RefSeq" id="WP_277567124.1">
    <property type="nucleotide sequence ID" value="NZ_JAPDHZ010000004.1"/>
</dbReference>
<feature type="domain" description="Response regulatory" evidence="10">
    <location>
        <begin position="6"/>
        <end position="123"/>
    </location>
</feature>
<keyword evidence="12" id="KW-1185">Reference proteome</keyword>
<dbReference type="GO" id="GO:0000160">
    <property type="term" value="P:phosphorelay signal transduction system"/>
    <property type="evidence" value="ECO:0007669"/>
    <property type="project" value="UniProtKB-KW"/>
</dbReference>
<accession>A0A9X4QQ28</accession>
<dbReference type="Gene3D" id="1.10.10.60">
    <property type="entry name" value="Homeodomain-like"/>
    <property type="match status" value="2"/>
</dbReference>
<evidence type="ECO:0000256" key="8">
    <source>
        <dbReference type="PROSITE-ProRule" id="PRU00169"/>
    </source>
</evidence>
<dbReference type="GO" id="GO:0043565">
    <property type="term" value="F:sequence-specific DNA binding"/>
    <property type="evidence" value="ECO:0007669"/>
    <property type="project" value="InterPro"/>
</dbReference>
<proteinExistence type="predicted"/>
<keyword evidence="3 8" id="KW-0597">Phosphoprotein</keyword>
<dbReference type="InterPro" id="IPR011006">
    <property type="entry name" value="CheY-like_superfamily"/>
</dbReference>
<evidence type="ECO:0000313" key="12">
    <source>
        <dbReference type="Proteomes" id="UP001153387"/>
    </source>
</evidence>
<evidence type="ECO:0000259" key="10">
    <source>
        <dbReference type="PROSITE" id="PS50110"/>
    </source>
</evidence>
<dbReference type="EMBL" id="JAPDHZ010000004">
    <property type="protein sequence ID" value="MDG0793325.1"/>
    <property type="molecule type" value="Genomic_DNA"/>
</dbReference>
<dbReference type="InterPro" id="IPR051552">
    <property type="entry name" value="HptR"/>
</dbReference>
<dbReference type="GO" id="GO:0005737">
    <property type="term" value="C:cytoplasm"/>
    <property type="evidence" value="ECO:0007669"/>
    <property type="project" value="UniProtKB-SubCell"/>
</dbReference>
<dbReference type="CDD" id="cd17536">
    <property type="entry name" value="REC_YesN-like"/>
    <property type="match status" value="1"/>
</dbReference>
<evidence type="ECO:0000256" key="1">
    <source>
        <dbReference type="ARBA" id="ARBA00004496"/>
    </source>
</evidence>
<dbReference type="SUPFAM" id="SSF52172">
    <property type="entry name" value="CheY-like"/>
    <property type="match status" value="1"/>
</dbReference>
<gene>
    <name evidence="11" type="ORF">OMP38_22620</name>
</gene>
<dbReference type="SUPFAM" id="SSF46689">
    <property type="entry name" value="Homeodomain-like"/>
    <property type="match status" value="2"/>
</dbReference>
<feature type="domain" description="HTH araC/xylS-type" evidence="9">
    <location>
        <begin position="394"/>
        <end position="491"/>
    </location>
</feature>
<dbReference type="PANTHER" id="PTHR42713">
    <property type="entry name" value="HISTIDINE KINASE-RELATED"/>
    <property type="match status" value="1"/>
</dbReference>
<comment type="caution">
    <text evidence="11">The sequence shown here is derived from an EMBL/GenBank/DDBJ whole genome shotgun (WGS) entry which is preliminary data.</text>
</comment>
<reference evidence="11 12" key="1">
    <citation type="submission" date="2022-10" db="EMBL/GenBank/DDBJ databases">
        <title>Comparative genomic analysis of Cohnella hashimotonis sp. nov., isolated from the International Space Station.</title>
        <authorList>
            <person name="Simpson A."/>
            <person name="Venkateswaran K."/>
        </authorList>
    </citation>
    <scope>NUCLEOTIDE SEQUENCE [LARGE SCALE GENOMIC DNA]</scope>
    <source>
        <strain evidence="11 12">DSM 18997</strain>
    </source>
</reference>
<dbReference type="InterPro" id="IPR009057">
    <property type="entry name" value="Homeodomain-like_sf"/>
</dbReference>
<dbReference type="Pfam" id="PF12833">
    <property type="entry name" value="HTH_18"/>
    <property type="match status" value="1"/>
</dbReference>
<evidence type="ECO:0000256" key="2">
    <source>
        <dbReference type="ARBA" id="ARBA00022490"/>
    </source>
</evidence>
<protein>
    <submittedName>
        <fullName evidence="11">Response regulator</fullName>
    </submittedName>
</protein>
<dbReference type="PROSITE" id="PS01124">
    <property type="entry name" value="HTH_ARAC_FAMILY_2"/>
    <property type="match status" value="1"/>
</dbReference>
<dbReference type="PANTHER" id="PTHR42713:SF3">
    <property type="entry name" value="TRANSCRIPTIONAL REGULATORY PROTEIN HPTR"/>
    <property type="match status" value="1"/>
</dbReference>
<keyword evidence="2" id="KW-0963">Cytoplasm</keyword>
<feature type="modified residue" description="4-aspartylphosphate" evidence="8">
    <location>
        <position position="58"/>
    </location>
</feature>
<evidence type="ECO:0000256" key="6">
    <source>
        <dbReference type="ARBA" id="ARBA00023125"/>
    </source>
</evidence>
<dbReference type="Proteomes" id="UP001153387">
    <property type="component" value="Unassembled WGS sequence"/>
</dbReference>
<dbReference type="PROSITE" id="PS00041">
    <property type="entry name" value="HTH_ARAC_FAMILY_1"/>
    <property type="match status" value="1"/>
</dbReference>
<comment type="subcellular location">
    <subcellularLocation>
        <location evidence="1">Cytoplasm</location>
    </subcellularLocation>
</comment>
<dbReference type="SMART" id="SM00342">
    <property type="entry name" value="HTH_ARAC"/>
    <property type="match status" value="1"/>
</dbReference>
<keyword evidence="7" id="KW-0804">Transcription</keyword>
<evidence type="ECO:0000256" key="7">
    <source>
        <dbReference type="ARBA" id="ARBA00023163"/>
    </source>
</evidence>
<dbReference type="SMART" id="SM00448">
    <property type="entry name" value="REC"/>
    <property type="match status" value="1"/>
</dbReference>
<dbReference type="GO" id="GO:0003700">
    <property type="term" value="F:DNA-binding transcription factor activity"/>
    <property type="evidence" value="ECO:0007669"/>
    <property type="project" value="InterPro"/>
</dbReference>